<dbReference type="GO" id="GO:0005524">
    <property type="term" value="F:ATP binding"/>
    <property type="evidence" value="ECO:0007669"/>
    <property type="project" value="UniProtKB-KW"/>
</dbReference>
<comment type="catalytic activity">
    <reaction evidence="7">
        <text>L-threonyl-[protein] + ATP = O-phospho-L-threonyl-[protein] + ADP + H(+)</text>
        <dbReference type="Rhea" id="RHEA:46608"/>
        <dbReference type="Rhea" id="RHEA-COMP:11060"/>
        <dbReference type="Rhea" id="RHEA-COMP:11605"/>
        <dbReference type="ChEBI" id="CHEBI:15378"/>
        <dbReference type="ChEBI" id="CHEBI:30013"/>
        <dbReference type="ChEBI" id="CHEBI:30616"/>
        <dbReference type="ChEBI" id="CHEBI:61977"/>
        <dbReference type="ChEBI" id="CHEBI:456216"/>
        <dbReference type="EC" id="2.7.11.1"/>
    </reaction>
</comment>
<feature type="domain" description="Protein kinase" evidence="9">
    <location>
        <begin position="1"/>
        <end position="153"/>
    </location>
</feature>
<sequence>MIGNVALECKILKSSLSPFVVRGYDVFLDPEKCIHLNGIFNRRIRVDSQKKGIIHADIKPANVLINSNGHLKLINFGLAKYMILDEDTERYRSGTTLLYVSCGYPIQNWTTEILYSMDECPLEIKSHIFLMTLIGRMFTKKEPSPFVPQNNND</sequence>
<dbReference type="InterPro" id="IPR011009">
    <property type="entry name" value="Kinase-like_dom_sf"/>
</dbReference>
<dbReference type="Proteomes" id="UP000789706">
    <property type="component" value="Unassembled WGS sequence"/>
</dbReference>
<dbReference type="PROSITE" id="PS50011">
    <property type="entry name" value="PROTEIN_KINASE_DOM"/>
    <property type="match status" value="1"/>
</dbReference>
<keyword evidence="2" id="KW-0723">Serine/threonine-protein kinase</keyword>
<organism evidence="10 11">
    <name type="scientific">Diversispora eburnea</name>
    <dbReference type="NCBI Taxonomy" id="1213867"/>
    <lineage>
        <taxon>Eukaryota</taxon>
        <taxon>Fungi</taxon>
        <taxon>Fungi incertae sedis</taxon>
        <taxon>Mucoromycota</taxon>
        <taxon>Glomeromycotina</taxon>
        <taxon>Glomeromycetes</taxon>
        <taxon>Diversisporales</taxon>
        <taxon>Diversisporaceae</taxon>
        <taxon>Diversispora</taxon>
    </lineage>
</organism>
<gene>
    <name evidence="10" type="ORF">DEBURN_LOCUS5171</name>
</gene>
<dbReference type="OrthoDB" id="10020333at2759"/>
<dbReference type="GO" id="GO:0004674">
    <property type="term" value="F:protein serine/threonine kinase activity"/>
    <property type="evidence" value="ECO:0007669"/>
    <property type="project" value="UniProtKB-KW"/>
</dbReference>
<comment type="caution">
    <text evidence="10">The sequence shown here is derived from an EMBL/GenBank/DDBJ whole genome shotgun (WGS) entry which is preliminary data.</text>
</comment>
<keyword evidence="11" id="KW-1185">Reference proteome</keyword>
<accession>A0A9N8ZYH0</accession>
<evidence type="ECO:0000256" key="8">
    <source>
        <dbReference type="ARBA" id="ARBA00048679"/>
    </source>
</evidence>
<keyword evidence="4" id="KW-0547">Nucleotide-binding</keyword>
<dbReference type="EC" id="2.7.11.1" evidence="1"/>
<evidence type="ECO:0000256" key="7">
    <source>
        <dbReference type="ARBA" id="ARBA00047899"/>
    </source>
</evidence>
<dbReference type="InterPro" id="IPR008271">
    <property type="entry name" value="Ser/Thr_kinase_AS"/>
</dbReference>
<evidence type="ECO:0000256" key="6">
    <source>
        <dbReference type="ARBA" id="ARBA00022840"/>
    </source>
</evidence>
<proteinExistence type="predicted"/>
<dbReference type="AlphaFoldDB" id="A0A9N8ZYH0"/>
<evidence type="ECO:0000256" key="2">
    <source>
        <dbReference type="ARBA" id="ARBA00022527"/>
    </source>
</evidence>
<dbReference type="PROSITE" id="PS00108">
    <property type="entry name" value="PROTEIN_KINASE_ST"/>
    <property type="match status" value="1"/>
</dbReference>
<keyword evidence="5" id="KW-0418">Kinase</keyword>
<comment type="catalytic activity">
    <reaction evidence="8">
        <text>L-seryl-[protein] + ATP = O-phospho-L-seryl-[protein] + ADP + H(+)</text>
        <dbReference type="Rhea" id="RHEA:17989"/>
        <dbReference type="Rhea" id="RHEA-COMP:9863"/>
        <dbReference type="Rhea" id="RHEA-COMP:11604"/>
        <dbReference type="ChEBI" id="CHEBI:15378"/>
        <dbReference type="ChEBI" id="CHEBI:29999"/>
        <dbReference type="ChEBI" id="CHEBI:30616"/>
        <dbReference type="ChEBI" id="CHEBI:83421"/>
        <dbReference type="ChEBI" id="CHEBI:456216"/>
        <dbReference type="EC" id="2.7.11.1"/>
    </reaction>
</comment>
<keyword evidence="3" id="KW-0808">Transferase</keyword>
<name>A0A9N8ZYH0_9GLOM</name>
<keyword evidence="6" id="KW-0067">ATP-binding</keyword>
<protein>
    <recommendedName>
        <fullName evidence="1">non-specific serine/threonine protein kinase</fullName>
        <ecNumber evidence="1">2.7.11.1</ecNumber>
    </recommendedName>
</protein>
<dbReference type="Gene3D" id="1.10.510.10">
    <property type="entry name" value="Transferase(Phosphotransferase) domain 1"/>
    <property type="match status" value="1"/>
</dbReference>
<evidence type="ECO:0000256" key="1">
    <source>
        <dbReference type="ARBA" id="ARBA00012513"/>
    </source>
</evidence>
<evidence type="ECO:0000313" key="10">
    <source>
        <dbReference type="EMBL" id="CAG8510916.1"/>
    </source>
</evidence>
<evidence type="ECO:0000256" key="3">
    <source>
        <dbReference type="ARBA" id="ARBA00022679"/>
    </source>
</evidence>
<dbReference type="PANTHER" id="PTHR24356">
    <property type="entry name" value="SERINE/THREONINE-PROTEIN KINASE"/>
    <property type="match status" value="1"/>
</dbReference>
<dbReference type="InterPro" id="IPR050236">
    <property type="entry name" value="Ser_Thr_kinase_AGC"/>
</dbReference>
<dbReference type="PANTHER" id="PTHR24356:SF1">
    <property type="entry name" value="SERINE_THREONINE-PROTEIN KINASE GREATWALL"/>
    <property type="match status" value="1"/>
</dbReference>
<evidence type="ECO:0000256" key="5">
    <source>
        <dbReference type="ARBA" id="ARBA00022777"/>
    </source>
</evidence>
<evidence type="ECO:0000313" key="11">
    <source>
        <dbReference type="Proteomes" id="UP000789706"/>
    </source>
</evidence>
<dbReference type="GO" id="GO:0035556">
    <property type="term" value="P:intracellular signal transduction"/>
    <property type="evidence" value="ECO:0007669"/>
    <property type="project" value="TreeGrafter"/>
</dbReference>
<dbReference type="SUPFAM" id="SSF56112">
    <property type="entry name" value="Protein kinase-like (PK-like)"/>
    <property type="match status" value="1"/>
</dbReference>
<dbReference type="EMBL" id="CAJVPK010000442">
    <property type="protein sequence ID" value="CAG8510916.1"/>
    <property type="molecule type" value="Genomic_DNA"/>
</dbReference>
<dbReference type="Pfam" id="PF00069">
    <property type="entry name" value="Pkinase"/>
    <property type="match status" value="1"/>
</dbReference>
<evidence type="ECO:0000259" key="9">
    <source>
        <dbReference type="PROSITE" id="PS50011"/>
    </source>
</evidence>
<dbReference type="InterPro" id="IPR000719">
    <property type="entry name" value="Prot_kinase_dom"/>
</dbReference>
<reference evidence="10" key="1">
    <citation type="submission" date="2021-06" db="EMBL/GenBank/DDBJ databases">
        <authorList>
            <person name="Kallberg Y."/>
            <person name="Tangrot J."/>
            <person name="Rosling A."/>
        </authorList>
    </citation>
    <scope>NUCLEOTIDE SEQUENCE</scope>
    <source>
        <strain evidence="10">AZ414A</strain>
    </source>
</reference>
<evidence type="ECO:0000256" key="4">
    <source>
        <dbReference type="ARBA" id="ARBA00022741"/>
    </source>
</evidence>